<dbReference type="InterPro" id="IPR003959">
    <property type="entry name" value="ATPase_AAA_core"/>
</dbReference>
<gene>
    <name evidence="4" type="ORF">DLM46_37940</name>
</gene>
<dbReference type="Proteomes" id="UP000254875">
    <property type="component" value="Unassembled WGS sequence"/>
</dbReference>
<dbReference type="InterPro" id="IPR027417">
    <property type="entry name" value="P-loop_NTPase"/>
</dbReference>
<dbReference type="GO" id="GO:0005524">
    <property type="term" value="F:ATP binding"/>
    <property type="evidence" value="ECO:0007669"/>
    <property type="project" value="InterPro"/>
</dbReference>
<dbReference type="EMBL" id="QHKS01000058">
    <property type="protein sequence ID" value="RDJ97379.1"/>
    <property type="molecule type" value="Genomic_DNA"/>
</dbReference>
<keyword evidence="4" id="KW-0378">Hydrolase</keyword>
<dbReference type="GO" id="GO:0016887">
    <property type="term" value="F:ATP hydrolysis activity"/>
    <property type="evidence" value="ECO:0007669"/>
    <property type="project" value="InterPro"/>
</dbReference>
<dbReference type="InterPro" id="IPR034139">
    <property type="entry name" value="TOPRIM_OLD"/>
</dbReference>
<evidence type="ECO:0000259" key="2">
    <source>
        <dbReference type="Pfam" id="PF13304"/>
    </source>
</evidence>
<dbReference type="InterPro" id="IPR051396">
    <property type="entry name" value="Bact_Antivir_Def_Nuclease"/>
</dbReference>
<dbReference type="SUPFAM" id="SSF52540">
    <property type="entry name" value="P-loop containing nucleoside triphosphate hydrolases"/>
    <property type="match status" value="1"/>
</dbReference>
<dbReference type="OrthoDB" id="3322489at2"/>
<reference evidence="5" key="1">
    <citation type="submission" date="2018-05" db="EMBL/GenBank/DDBJ databases">
        <authorList>
            <person name="Feng T."/>
        </authorList>
    </citation>
    <scope>NUCLEOTIDE SEQUENCE [LARGE SCALE GENOMIC DNA]</scope>
    <source>
        <strain evidence="5">S27</strain>
    </source>
</reference>
<dbReference type="AlphaFoldDB" id="A0A370MVJ9"/>
<accession>A0A370MVJ9</accession>
<dbReference type="CDD" id="cd01026">
    <property type="entry name" value="TOPRIM_OLD"/>
    <property type="match status" value="1"/>
</dbReference>
<keyword evidence="5" id="KW-1185">Reference proteome</keyword>
<evidence type="ECO:0000259" key="3">
    <source>
        <dbReference type="Pfam" id="PF20469"/>
    </source>
</evidence>
<feature type="domain" description="OLD protein-like TOPRIM" evidence="3">
    <location>
        <begin position="363"/>
        <end position="427"/>
    </location>
</feature>
<keyword evidence="4" id="KW-0255">Endonuclease</keyword>
<keyword evidence="4" id="KW-0540">Nuclease</keyword>
<protein>
    <submittedName>
        <fullName evidence="4">ATP-dependent endonuclease</fullName>
    </submittedName>
</protein>
<organism evidence="4 5">
    <name type="scientific">Paraburkholderia lacunae</name>
    <dbReference type="NCBI Taxonomy" id="2211104"/>
    <lineage>
        <taxon>Bacteria</taxon>
        <taxon>Pseudomonadati</taxon>
        <taxon>Pseudomonadota</taxon>
        <taxon>Betaproteobacteria</taxon>
        <taxon>Burkholderiales</taxon>
        <taxon>Burkholderiaceae</taxon>
        <taxon>Paraburkholderia</taxon>
    </lineage>
</organism>
<dbReference type="Pfam" id="PF13175">
    <property type="entry name" value="AAA_15"/>
    <property type="match status" value="1"/>
</dbReference>
<dbReference type="PANTHER" id="PTHR43581">
    <property type="entry name" value="ATP/GTP PHOSPHATASE"/>
    <property type="match status" value="1"/>
</dbReference>
<feature type="domain" description="Endonuclease GajA/Old nuclease/RecF-like AAA" evidence="1">
    <location>
        <begin position="4"/>
        <end position="54"/>
    </location>
</feature>
<evidence type="ECO:0000313" key="5">
    <source>
        <dbReference type="Proteomes" id="UP000254875"/>
    </source>
</evidence>
<dbReference type="GO" id="GO:0004519">
    <property type="term" value="F:endonuclease activity"/>
    <property type="evidence" value="ECO:0007669"/>
    <property type="project" value="UniProtKB-KW"/>
</dbReference>
<name>A0A370MVJ9_9BURK</name>
<evidence type="ECO:0000259" key="1">
    <source>
        <dbReference type="Pfam" id="PF13175"/>
    </source>
</evidence>
<dbReference type="PANTHER" id="PTHR43581:SF4">
    <property type="entry name" value="ATP_GTP PHOSPHATASE"/>
    <property type="match status" value="1"/>
</dbReference>
<comment type="caution">
    <text evidence="4">The sequence shown here is derived from an EMBL/GenBank/DDBJ whole genome shotgun (WGS) entry which is preliminary data.</text>
</comment>
<feature type="domain" description="ATPase AAA-type core" evidence="2">
    <location>
        <begin position="266"/>
        <end position="315"/>
    </location>
</feature>
<dbReference type="Pfam" id="PF20469">
    <property type="entry name" value="OLD-like_TOPRIM"/>
    <property type="match status" value="1"/>
</dbReference>
<dbReference type="Gene3D" id="3.40.50.300">
    <property type="entry name" value="P-loop containing nucleotide triphosphate hydrolases"/>
    <property type="match status" value="1"/>
</dbReference>
<dbReference type="InterPro" id="IPR041685">
    <property type="entry name" value="AAA_GajA/Old/RecF-like"/>
</dbReference>
<evidence type="ECO:0000313" key="4">
    <source>
        <dbReference type="EMBL" id="RDJ97379.1"/>
    </source>
</evidence>
<sequence length="522" mass="58921">MKTIKKLILKNFKRFKTLEIEFDKELNILIGGNEAGKSSVLQALDLVMSASRSKVEGIGLESLFNAACIEEFMAGPRKIADLPTMFIEAHLDGFADHELNGKNHSRRDVEVDGIKFVCEPVDEYTKHICEVLKDPNSSFPFEYYAIHFSTFGGHPVHPYKKPLKHLLIDSSQINNEYATREYTRSMYLANASVLERNRHGLEYRNAKTRFRDAVLADINDKLPDYKFGVRSSPKASIETDIMITESDIPIDSKGKGRQCFIKIEFALRDREHTLDVVLLEEPENHLSHVHTRKLIDRISNATKKQIFIATHSSLICTRLNLQKAIILSESDPSCPTSLTGLPSDTAGFFMKAPDNNVLELALCKKAILVEGDAEFILMETLYKKHAEGGSLDKDGVHIISVDGTSFKRYFDLAKVLKIKIAAIRDNDGAYQKTCVDNYVNYNVATIKIFADPNDKRSTFEICMYEDNKAACDDQFAAGRKKLTVQQYMLDNKAEAAFQLLAKKADDLVAPAYIREAVTWIKQ</sequence>
<dbReference type="RefSeq" id="WP_115109960.1">
    <property type="nucleotide sequence ID" value="NZ_QHKS01000058.1"/>
</dbReference>
<proteinExistence type="predicted"/>
<dbReference type="Pfam" id="PF13304">
    <property type="entry name" value="AAA_21"/>
    <property type="match status" value="1"/>
</dbReference>